<reference evidence="2" key="2">
    <citation type="submission" date="2020-09" db="EMBL/GenBank/DDBJ databases">
        <authorList>
            <person name="Sun Q."/>
            <person name="Ohkuma M."/>
        </authorList>
    </citation>
    <scope>NUCLEOTIDE SEQUENCE</scope>
    <source>
        <strain evidence="2">JCM 12862</strain>
    </source>
</reference>
<evidence type="ECO:0000313" key="2">
    <source>
        <dbReference type="EMBL" id="GGK12255.1"/>
    </source>
</evidence>
<feature type="region of interest" description="Disordered" evidence="1">
    <location>
        <begin position="1"/>
        <end position="20"/>
    </location>
</feature>
<evidence type="ECO:0000313" key="3">
    <source>
        <dbReference type="Proteomes" id="UP000612329"/>
    </source>
</evidence>
<reference evidence="2" key="1">
    <citation type="journal article" date="2014" name="Int. J. Syst. Evol. Microbiol.">
        <title>Complete genome sequence of Corynebacterium casei LMG S-19264T (=DSM 44701T), isolated from a smear-ripened cheese.</title>
        <authorList>
            <consortium name="US DOE Joint Genome Institute (JGI-PGF)"/>
            <person name="Walter F."/>
            <person name="Albersmeier A."/>
            <person name="Kalinowski J."/>
            <person name="Ruckert C."/>
        </authorList>
    </citation>
    <scope>NUCLEOTIDE SEQUENCE</scope>
    <source>
        <strain evidence="2">JCM 12862</strain>
    </source>
</reference>
<dbReference type="AlphaFoldDB" id="A0A8J3BLE5"/>
<dbReference type="EMBL" id="BMNR01000001">
    <property type="protein sequence ID" value="GGK12255.1"/>
    <property type="molecule type" value="Genomic_DNA"/>
</dbReference>
<sequence length="616" mass="68577">MPDPIGGTGGGNQPSDGPYVLPEYAAPNHDPGIAIYTADMGKNRSTEVNSEWVTRSSQYTKVSSEIIRNGYNAMQKISFEGINKESDYFEFVLALYGKLVNPVPVPGAFLQNLSGVSFKAVSYDVSITLTLEAYSINGDLIKSEDFEVTTKEMKSFIMSINDQNLHHLVFKIEGKNQDLSTFKKGAIGIDDIYLENGNTQPFQPPVDDVQLLEWLKKSSINYFLWNYKDLGDGRGVVLESADETSRVSLSGMGYAYAIYILAEDAHLMDSQQVRDRIFAMLKWQQSQNWFDGSGGIYGFPLHYYNANGTGLFQNNAAAISTIDWAICAAGLRAVRQRYASEDDMLQLCNELLDRPQWEKVIYNDANDSYKYGRISKGMNAANGQKNGQVWGDAFSEETELVYLEALASGEANNLDLNRIVREKKNGYYVSWFGAGFTYNWMQLWTGPVEPYKTNSTSAFTMDATASQSRFGKPLMGLTACGTLSNLENNGFVNWDNYISNQGSFVSGANQSEVIQESPAPYGATLALPFVPSKALEALRAYVALGYFHPLLGLPDNIRINNLPQNLNTPVPNWNPYDINIGSMALAIDQYQQHIISQFYRSDPDINNSLQSLIQSF</sequence>
<protein>
    <recommendedName>
        <fullName evidence="4">Glycoamylase-like domain-containing protein</fullName>
    </recommendedName>
</protein>
<organism evidence="2 3">
    <name type="scientific">Yeosuana aromativorans</name>
    <dbReference type="NCBI Taxonomy" id="288019"/>
    <lineage>
        <taxon>Bacteria</taxon>
        <taxon>Pseudomonadati</taxon>
        <taxon>Bacteroidota</taxon>
        <taxon>Flavobacteriia</taxon>
        <taxon>Flavobacteriales</taxon>
        <taxon>Flavobacteriaceae</taxon>
        <taxon>Yeosuana</taxon>
    </lineage>
</organism>
<dbReference type="Gene3D" id="1.50.10.140">
    <property type="match status" value="1"/>
</dbReference>
<gene>
    <name evidence="2" type="ORF">GCM10007962_03250</name>
</gene>
<accession>A0A8J3BLE5</accession>
<evidence type="ECO:0000256" key="1">
    <source>
        <dbReference type="SAM" id="MobiDB-lite"/>
    </source>
</evidence>
<evidence type="ECO:0008006" key="4">
    <source>
        <dbReference type="Google" id="ProtNLM"/>
    </source>
</evidence>
<feature type="compositionally biased region" description="Gly residues" evidence="1">
    <location>
        <begin position="1"/>
        <end position="12"/>
    </location>
</feature>
<dbReference type="Proteomes" id="UP000612329">
    <property type="component" value="Unassembled WGS sequence"/>
</dbReference>
<keyword evidence="3" id="KW-1185">Reference proteome</keyword>
<name>A0A8J3BLE5_9FLAO</name>
<comment type="caution">
    <text evidence="2">The sequence shown here is derived from an EMBL/GenBank/DDBJ whole genome shotgun (WGS) entry which is preliminary data.</text>
</comment>
<proteinExistence type="predicted"/>